<evidence type="ECO:0000256" key="2">
    <source>
        <dbReference type="PROSITE-ProRule" id="PRU00335"/>
    </source>
</evidence>
<evidence type="ECO:0000313" key="4">
    <source>
        <dbReference type="EMBL" id="MFD1066584.1"/>
    </source>
</evidence>
<name>A0ABW3NI45_9BACI</name>
<dbReference type="InterPro" id="IPR001647">
    <property type="entry name" value="HTH_TetR"/>
</dbReference>
<dbReference type="PROSITE" id="PS50977">
    <property type="entry name" value="HTH_TETR_2"/>
    <property type="match status" value="1"/>
</dbReference>
<dbReference type="PRINTS" id="PR00455">
    <property type="entry name" value="HTHTETR"/>
</dbReference>
<dbReference type="Pfam" id="PF00440">
    <property type="entry name" value="TetR_N"/>
    <property type="match status" value="1"/>
</dbReference>
<dbReference type="PANTHER" id="PTHR30055:SF226">
    <property type="entry name" value="HTH-TYPE TRANSCRIPTIONAL REGULATOR PKSA"/>
    <property type="match status" value="1"/>
</dbReference>
<evidence type="ECO:0000313" key="5">
    <source>
        <dbReference type="Proteomes" id="UP001597041"/>
    </source>
</evidence>
<evidence type="ECO:0000259" key="3">
    <source>
        <dbReference type="PROSITE" id="PS50977"/>
    </source>
</evidence>
<dbReference type="SUPFAM" id="SSF46689">
    <property type="entry name" value="Homeodomain-like"/>
    <property type="match status" value="1"/>
</dbReference>
<reference evidence="5" key="1">
    <citation type="journal article" date="2019" name="Int. J. Syst. Evol. Microbiol.">
        <title>The Global Catalogue of Microorganisms (GCM) 10K type strain sequencing project: providing services to taxonomists for standard genome sequencing and annotation.</title>
        <authorList>
            <consortium name="The Broad Institute Genomics Platform"/>
            <consortium name="The Broad Institute Genome Sequencing Center for Infectious Disease"/>
            <person name="Wu L."/>
            <person name="Ma J."/>
        </authorList>
    </citation>
    <scope>NUCLEOTIDE SEQUENCE [LARGE SCALE GENOMIC DNA]</scope>
    <source>
        <strain evidence="5">CCUG 56608</strain>
    </source>
</reference>
<dbReference type="Proteomes" id="UP001597041">
    <property type="component" value="Unassembled WGS sequence"/>
</dbReference>
<gene>
    <name evidence="4" type="ORF">ACFQ19_11170</name>
</gene>
<keyword evidence="5" id="KW-1185">Reference proteome</keyword>
<dbReference type="Gene3D" id="1.10.357.10">
    <property type="entry name" value="Tetracycline Repressor, domain 2"/>
    <property type="match status" value="1"/>
</dbReference>
<feature type="domain" description="HTH tetR-type" evidence="3">
    <location>
        <begin position="3"/>
        <end position="63"/>
    </location>
</feature>
<dbReference type="EMBL" id="JBHTKK010000012">
    <property type="protein sequence ID" value="MFD1066584.1"/>
    <property type="molecule type" value="Genomic_DNA"/>
</dbReference>
<dbReference type="RefSeq" id="WP_379592161.1">
    <property type="nucleotide sequence ID" value="NZ_JBHTKK010000012.1"/>
</dbReference>
<dbReference type="InterPro" id="IPR050109">
    <property type="entry name" value="HTH-type_TetR-like_transc_reg"/>
</dbReference>
<dbReference type="PANTHER" id="PTHR30055">
    <property type="entry name" value="HTH-TYPE TRANSCRIPTIONAL REGULATOR RUTR"/>
    <property type="match status" value="1"/>
</dbReference>
<accession>A0ABW3NI45</accession>
<feature type="DNA-binding region" description="H-T-H motif" evidence="2">
    <location>
        <begin position="26"/>
        <end position="45"/>
    </location>
</feature>
<evidence type="ECO:0000256" key="1">
    <source>
        <dbReference type="ARBA" id="ARBA00023125"/>
    </source>
</evidence>
<protein>
    <submittedName>
        <fullName evidence="4">TetR/AcrR family transcriptional regulator</fullName>
    </submittedName>
</protein>
<dbReference type="InterPro" id="IPR009057">
    <property type="entry name" value="Homeodomain-like_sf"/>
</dbReference>
<proteinExistence type="predicted"/>
<comment type="caution">
    <text evidence="4">The sequence shown here is derived from an EMBL/GenBank/DDBJ whole genome shotgun (WGS) entry which is preliminary data.</text>
</comment>
<keyword evidence="1 2" id="KW-0238">DNA-binding</keyword>
<sequence>MELSTEDKIIEAAVELVYEKGYKGATTREIAERAGVNEVTLFRHFGNKKGIVEAAMQKYAFVELLENTFAEKIVWDLEKDLNMIVREYQALLDKKKNVILLALRESEQFAELNNLLKQVPQKYIEIITNYFTQMVEKEKIRKVDPYIVATNFVFINFGYFLTKTRINSGSEELSVDDFINKNIAYFIQMLQ</sequence>
<organism evidence="4 5">
    <name type="scientific">Oceanobacillus locisalsi</name>
    <dbReference type="NCBI Taxonomy" id="546107"/>
    <lineage>
        <taxon>Bacteria</taxon>
        <taxon>Bacillati</taxon>
        <taxon>Bacillota</taxon>
        <taxon>Bacilli</taxon>
        <taxon>Bacillales</taxon>
        <taxon>Bacillaceae</taxon>
        <taxon>Oceanobacillus</taxon>
    </lineage>
</organism>